<protein>
    <submittedName>
        <fullName evidence="1">Uncharacterized protein</fullName>
    </submittedName>
</protein>
<reference evidence="1 2" key="1">
    <citation type="journal article" date="2011" name="Genome Biol. Evol.">
        <title>Integration of the genetic map and genome assembly of fugu facilitates insights into distinct features of genome evolution in teleosts and mammals.</title>
        <authorList>
            <person name="Kai W."/>
            <person name="Kikuchi K."/>
            <person name="Tohari S."/>
            <person name="Chew A.K."/>
            <person name="Tay A."/>
            <person name="Fujiwara A."/>
            <person name="Hosoya S."/>
            <person name="Suetake H."/>
            <person name="Naruse K."/>
            <person name="Brenner S."/>
            <person name="Suzuki Y."/>
            <person name="Venkatesh B."/>
        </authorList>
    </citation>
    <scope>NUCLEOTIDE SEQUENCE [LARGE SCALE GENOMIC DNA]</scope>
</reference>
<keyword evidence="2" id="KW-1185">Reference proteome</keyword>
<evidence type="ECO:0000313" key="2">
    <source>
        <dbReference type="Proteomes" id="UP000005226"/>
    </source>
</evidence>
<reference evidence="1" key="2">
    <citation type="submission" date="2025-08" db="UniProtKB">
        <authorList>
            <consortium name="Ensembl"/>
        </authorList>
    </citation>
    <scope>IDENTIFICATION</scope>
</reference>
<evidence type="ECO:0000313" key="1">
    <source>
        <dbReference type="Ensembl" id="ENSTRUP00000068803.1"/>
    </source>
</evidence>
<organism evidence="1 2">
    <name type="scientific">Takifugu rubripes</name>
    <name type="common">Japanese pufferfish</name>
    <name type="synonym">Fugu rubripes</name>
    <dbReference type="NCBI Taxonomy" id="31033"/>
    <lineage>
        <taxon>Eukaryota</taxon>
        <taxon>Metazoa</taxon>
        <taxon>Chordata</taxon>
        <taxon>Craniata</taxon>
        <taxon>Vertebrata</taxon>
        <taxon>Euteleostomi</taxon>
        <taxon>Actinopterygii</taxon>
        <taxon>Neopterygii</taxon>
        <taxon>Teleostei</taxon>
        <taxon>Neoteleostei</taxon>
        <taxon>Acanthomorphata</taxon>
        <taxon>Eupercaria</taxon>
        <taxon>Tetraodontiformes</taxon>
        <taxon>Tetradontoidea</taxon>
        <taxon>Tetraodontidae</taxon>
        <taxon>Takifugu</taxon>
    </lineage>
</organism>
<name>A0A674N524_TAKRU</name>
<proteinExistence type="predicted"/>
<dbReference type="InParanoid" id="A0A674N524"/>
<accession>A0A674N524</accession>
<dbReference type="Ensembl" id="ENSTRUT00000069333.1">
    <property type="protein sequence ID" value="ENSTRUP00000068803.1"/>
    <property type="gene ID" value="ENSTRUG00000026307.1"/>
</dbReference>
<dbReference type="Proteomes" id="UP000005226">
    <property type="component" value="Chromosome 13"/>
</dbReference>
<sequence>MATTISTQRGCILGNCPRTFLRTPPPSSSSRCTWTRRRARQLQYGGGSLGTVGRLSITVVQFLPSITRAWCPCPCRPPCPLLVARRRCAARRT</sequence>
<reference evidence="1" key="3">
    <citation type="submission" date="2025-09" db="UniProtKB">
        <authorList>
            <consortium name="Ensembl"/>
        </authorList>
    </citation>
    <scope>IDENTIFICATION</scope>
</reference>
<dbReference type="GeneTree" id="ENSGT00940000174546"/>
<dbReference type="AlphaFoldDB" id="A0A674N524"/>